<dbReference type="Pfam" id="PF09722">
    <property type="entry name" value="Xre_MbcA_ParS_C"/>
    <property type="match status" value="1"/>
</dbReference>
<evidence type="ECO:0000259" key="2">
    <source>
        <dbReference type="Pfam" id="PF20432"/>
    </source>
</evidence>
<evidence type="ECO:0000313" key="3">
    <source>
        <dbReference type="EMBL" id="OAM87226.1"/>
    </source>
</evidence>
<sequence>MPHVRPLFVRITLPPQTRRRACLYAIWQFTFCHMKTIADIADWSRPAPAELAARVEAGLPVTELVKFGRKAGFTAEEIATLVHIPPRTYARRIAGKAKLDVTEGERAVRLMRLYDRALRVFGGHDRTRAWLQRKLRILGGRAPLDFAKTEPGAREVENILGRIEHGVFS</sequence>
<dbReference type="Proteomes" id="UP000078486">
    <property type="component" value="Unassembled WGS sequence"/>
</dbReference>
<dbReference type="EMBL" id="LRRQ01000178">
    <property type="protein sequence ID" value="OAM87226.1"/>
    <property type="molecule type" value="Genomic_DNA"/>
</dbReference>
<evidence type="ECO:0000259" key="1">
    <source>
        <dbReference type="Pfam" id="PF09722"/>
    </source>
</evidence>
<comment type="caution">
    <text evidence="3">The sequence shown here is derived from an EMBL/GenBank/DDBJ whole genome shotgun (WGS) entry which is preliminary data.</text>
</comment>
<organism evidence="3 4">
    <name type="scientific">Termitidicoccus mucosus</name>
    <dbReference type="NCBI Taxonomy" id="1184151"/>
    <lineage>
        <taxon>Bacteria</taxon>
        <taxon>Pseudomonadati</taxon>
        <taxon>Verrucomicrobiota</taxon>
        <taxon>Opitutia</taxon>
        <taxon>Opitutales</taxon>
        <taxon>Opitutaceae</taxon>
        <taxon>Termitidicoccus</taxon>
    </lineage>
</organism>
<dbReference type="AlphaFoldDB" id="A0A178IDW5"/>
<proteinExistence type="predicted"/>
<protein>
    <submittedName>
        <fullName evidence="3">Uncharacterized protein</fullName>
    </submittedName>
</protein>
<dbReference type="InterPro" id="IPR046847">
    <property type="entry name" value="Xre-like_HTH"/>
</dbReference>
<dbReference type="InterPro" id="IPR024467">
    <property type="entry name" value="Xre/MbcA/ParS-like_toxin-bd"/>
</dbReference>
<reference evidence="3 4" key="1">
    <citation type="submission" date="2016-01" db="EMBL/GenBank/DDBJ databases">
        <title>High potential of lignocellulose degradation of a new Verrucomicrobia species.</title>
        <authorList>
            <person name="Wang Y."/>
            <person name="Shi Y."/>
            <person name="Qiu Z."/>
            <person name="Liu S."/>
            <person name="Yang H."/>
        </authorList>
    </citation>
    <scope>NUCLEOTIDE SEQUENCE [LARGE SCALE GENOMIC DNA]</scope>
    <source>
        <strain evidence="3 4">TSB47</strain>
    </source>
</reference>
<gene>
    <name evidence="3" type="ORF">AW736_24770</name>
</gene>
<dbReference type="GO" id="GO:0003677">
    <property type="term" value="F:DNA binding"/>
    <property type="evidence" value="ECO:0007669"/>
    <property type="project" value="InterPro"/>
</dbReference>
<feature type="domain" description="Antitoxin Xre-like helix-turn-helix" evidence="2">
    <location>
        <begin position="50"/>
        <end position="112"/>
    </location>
</feature>
<evidence type="ECO:0000313" key="4">
    <source>
        <dbReference type="Proteomes" id="UP000078486"/>
    </source>
</evidence>
<dbReference type="Pfam" id="PF20432">
    <property type="entry name" value="Xre-like-HTH"/>
    <property type="match status" value="1"/>
</dbReference>
<feature type="domain" description="Antitoxin Xre/MbcA/ParS-like toxin-binding" evidence="1">
    <location>
        <begin position="117"/>
        <end position="166"/>
    </location>
</feature>
<dbReference type="STRING" id="1184151.AW736_24770"/>
<name>A0A178IDW5_9BACT</name>
<dbReference type="InterPro" id="IPR011979">
    <property type="entry name" value="Antitox_Xre"/>
</dbReference>
<dbReference type="NCBIfam" id="TIGR02293">
    <property type="entry name" value="TAS_TIGR02293"/>
    <property type="match status" value="1"/>
</dbReference>
<keyword evidence="4" id="KW-1185">Reference proteome</keyword>
<accession>A0A178IDW5</accession>